<dbReference type="Proteomes" id="UP000694941">
    <property type="component" value="Unplaced"/>
</dbReference>
<sequence>EKCDSFTFCSSAKEEKLNCPTDETTLGQHLCHDFTDCHRYFTCCQSSASSKKICLPRMDFQINWTALEKQKNQMASVGRISKCHGAQSNLYWIAPKASSYESETEDHFDEKEPKDVDKMIKLAEQSMEAHGGSITGKSNNVQINLKPVMAAQKQFTKGYRRLIDRR</sequence>
<reference evidence="2" key="1">
    <citation type="submission" date="2025-08" db="UniProtKB">
        <authorList>
            <consortium name="RefSeq"/>
        </authorList>
    </citation>
    <scope>IDENTIFICATION</scope>
    <source>
        <tissue evidence="2">Muscle</tissue>
    </source>
</reference>
<accession>A0ABM1RYH0</accession>
<name>A0ABM1RYH0_LIMPO</name>
<evidence type="ECO:0000313" key="1">
    <source>
        <dbReference type="Proteomes" id="UP000694941"/>
    </source>
</evidence>
<protein>
    <submittedName>
        <fullName evidence="2">Uncharacterized protein LOC111083959</fullName>
    </submittedName>
</protein>
<dbReference type="RefSeq" id="XP_022236425.1">
    <property type="nucleotide sequence ID" value="XM_022380717.1"/>
</dbReference>
<evidence type="ECO:0000313" key="2">
    <source>
        <dbReference type="RefSeq" id="XP_022236425.1"/>
    </source>
</evidence>
<gene>
    <name evidence="2" type="primary">LOC111083959</name>
</gene>
<keyword evidence="1" id="KW-1185">Reference proteome</keyword>
<organism evidence="1 2">
    <name type="scientific">Limulus polyphemus</name>
    <name type="common">Atlantic horseshoe crab</name>
    <dbReference type="NCBI Taxonomy" id="6850"/>
    <lineage>
        <taxon>Eukaryota</taxon>
        <taxon>Metazoa</taxon>
        <taxon>Ecdysozoa</taxon>
        <taxon>Arthropoda</taxon>
        <taxon>Chelicerata</taxon>
        <taxon>Merostomata</taxon>
        <taxon>Xiphosura</taxon>
        <taxon>Limulidae</taxon>
        <taxon>Limulus</taxon>
    </lineage>
</organism>
<proteinExistence type="predicted"/>
<dbReference type="GeneID" id="111083959"/>
<feature type="non-terminal residue" evidence="2">
    <location>
        <position position="1"/>
    </location>
</feature>